<accession>A0A1Y2BKE3</accession>
<name>A0A1Y2BKE3_9FUNG</name>
<dbReference type="EMBL" id="MCGO01000060">
    <property type="protein sequence ID" value="ORY35239.1"/>
    <property type="molecule type" value="Genomic_DNA"/>
</dbReference>
<dbReference type="Proteomes" id="UP000193642">
    <property type="component" value="Unassembled WGS sequence"/>
</dbReference>
<feature type="chain" id="PRO_5012033644" description="Bulb-type lectin domain-containing protein" evidence="1">
    <location>
        <begin position="19"/>
        <end position="179"/>
    </location>
</feature>
<comment type="caution">
    <text evidence="3">The sequence shown here is derived from an EMBL/GenBank/DDBJ whole genome shotgun (WGS) entry which is preliminary data.</text>
</comment>
<dbReference type="AlphaFoldDB" id="A0A1Y2BKE3"/>
<feature type="domain" description="Bulb-type lectin" evidence="2">
    <location>
        <begin position="55"/>
        <end position="178"/>
    </location>
</feature>
<dbReference type="Gene3D" id="2.90.10.10">
    <property type="entry name" value="Bulb-type lectin domain"/>
    <property type="match status" value="2"/>
</dbReference>
<protein>
    <recommendedName>
        <fullName evidence="2">Bulb-type lectin domain-containing protein</fullName>
    </recommendedName>
</protein>
<dbReference type="PROSITE" id="PS50927">
    <property type="entry name" value="BULB_LECTIN"/>
    <property type="match status" value="1"/>
</dbReference>
<dbReference type="InterPro" id="IPR001480">
    <property type="entry name" value="Bulb-type_lectin_dom"/>
</dbReference>
<gene>
    <name evidence="3" type="ORF">BCR33DRAFT_722578</name>
</gene>
<evidence type="ECO:0000313" key="4">
    <source>
        <dbReference type="Proteomes" id="UP000193642"/>
    </source>
</evidence>
<dbReference type="OrthoDB" id="2101244at2759"/>
<evidence type="ECO:0000259" key="2">
    <source>
        <dbReference type="PROSITE" id="PS50927"/>
    </source>
</evidence>
<feature type="signal peptide" evidence="1">
    <location>
        <begin position="1"/>
        <end position="18"/>
    </location>
</feature>
<dbReference type="InterPro" id="IPR036426">
    <property type="entry name" value="Bulb-type_lectin_dom_sf"/>
</dbReference>
<keyword evidence="1" id="KW-0732">Signal</keyword>
<evidence type="ECO:0000256" key="1">
    <source>
        <dbReference type="SAM" id="SignalP"/>
    </source>
</evidence>
<dbReference type="SUPFAM" id="SSF51110">
    <property type="entry name" value="alpha-D-mannose-specific plant lectins"/>
    <property type="match status" value="1"/>
</dbReference>
<proteinExistence type="predicted"/>
<keyword evidence="4" id="KW-1185">Reference proteome</keyword>
<organism evidence="3 4">
    <name type="scientific">Rhizoclosmatium globosum</name>
    <dbReference type="NCBI Taxonomy" id="329046"/>
    <lineage>
        <taxon>Eukaryota</taxon>
        <taxon>Fungi</taxon>
        <taxon>Fungi incertae sedis</taxon>
        <taxon>Chytridiomycota</taxon>
        <taxon>Chytridiomycota incertae sedis</taxon>
        <taxon>Chytridiomycetes</taxon>
        <taxon>Chytridiales</taxon>
        <taxon>Chytriomycetaceae</taxon>
        <taxon>Rhizoclosmatium</taxon>
    </lineage>
</organism>
<reference evidence="3 4" key="1">
    <citation type="submission" date="2016-07" db="EMBL/GenBank/DDBJ databases">
        <title>Pervasive Adenine N6-methylation of Active Genes in Fungi.</title>
        <authorList>
            <consortium name="DOE Joint Genome Institute"/>
            <person name="Mondo S.J."/>
            <person name="Dannebaum R.O."/>
            <person name="Kuo R.C."/>
            <person name="Labutti K."/>
            <person name="Haridas S."/>
            <person name="Kuo A."/>
            <person name="Salamov A."/>
            <person name="Ahrendt S.R."/>
            <person name="Lipzen A."/>
            <person name="Sullivan W."/>
            <person name="Andreopoulos W.B."/>
            <person name="Clum A."/>
            <person name="Lindquist E."/>
            <person name="Daum C."/>
            <person name="Ramamoorthy G.K."/>
            <person name="Gryganskyi A."/>
            <person name="Culley D."/>
            <person name="Magnuson J.K."/>
            <person name="James T.Y."/>
            <person name="O'Malley M.A."/>
            <person name="Stajich J.E."/>
            <person name="Spatafora J.W."/>
            <person name="Visel A."/>
            <person name="Grigoriev I.V."/>
        </authorList>
    </citation>
    <scope>NUCLEOTIDE SEQUENCE [LARGE SCALE GENOMIC DNA]</scope>
    <source>
        <strain evidence="3 4">JEL800</strain>
    </source>
</reference>
<evidence type="ECO:0000313" key="3">
    <source>
        <dbReference type="EMBL" id="ORY35239.1"/>
    </source>
</evidence>
<sequence length="179" mass="19239">MKFLTAVLVSILTTFVSADGGFPCNNLGDWNAKSVFDQYQDLPYMMASGDGTGFKTCLLATNAITTCKRIRNPAGTAMLALQPDGNAVIYAIWYATTCNWGGGCISSIWSSGTWNTNARAVWNNNGRFYITTSVYTNGPSVWDAGKQGSIFGTKLCLQNDGNLVLYDTGDTVVWAAGSH</sequence>